<dbReference type="eggNOG" id="KOG4297">
    <property type="taxonomic scope" value="Eukaryota"/>
</dbReference>
<dbReference type="Gene3D" id="3.10.100.10">
    <property type="entry name" value="Mannose-Binding Protein A, subunit A"/>
    <property type="match status" value="1"/>
</dbReference>
<dbReference type="PANTHER" id="PTHR22799:SF6">
    <property type="entry name" value="C-TYPE LECTIN DOMAIN FAMILY 4 MEMBER M-LIKE"/>
    <property type="match status" value="1"/>
</dbReference>
<dbReference type="InterPro" id="IPR001304">
    <property type="entry name" value="C-type_lectin-like"/>
</dbReference>
<dbReference type="PROSITE" id="PS50041">
    <property type="entry name" value="C_TYPE_LECTIN_2"/>
    <property type="match status" value="1"/>
</dbReference>
<dbReference type="SUPFAM" id="SSF56436">
    <property type="entry name" value="C-type lectin-like"/>
    <property type="match status" value="1"/>
</dbReference>
<name>C3ZFW1_BRAFL</name>
<keyword evidence="2" id="KW-1015">Disulfide bond</keyword>
<dbReference type="EMBL" id="GG666615">
    <property type="protein sequence ID" value="EEN48599.1"/>
    <property type="molecule type" value="Genomic_DNA"/>
</dbReference>
<evidence type="ECO:0000256" key="1">
    <source>
        <dbReference type="ARBA" id="ARBA00022734"/>
    </source>
</evidence>
<dbReference type="InParanoid" id="C3ZFW1"/>
<evidence type="ECO:0000256" key="3">
    <source>
        <dbReference type="SAM" id="MobiDB-lite"/>
    </source>
</evidence>
<dbReference type="InterPro" id="IPR016186">
    <property type="entry name" value="C-type_lectin-like/link_sf"/>
</dbReference>
<dbReference type="InterPro" id="IPR051663">
    <property type="entry name" value="CLec_Tetranectin-domain"/>
</dbReference>
<dbReference type="InterPro" id="IPR016187">
    <property type="entry name" value="CTDL_fold"/>
</dbReference>
<dbReference type="SMART" id="SM00034">
    <property type="entry name" value="CLECT"/>
    <property type="match status" value="1"/>
</dbReference>
<dbReference type="PROSITE" id="PS00615">
    <property type="entry name" value="C_TYPE_LECTIN_1"/>
    <property type="match status" value="1"/>
</dbReference>
<keyword evidence="1" id="KW-0430">Lectin</keyword>
<dbReference type="AlphaFoldDB" id="C3ZFW1"/>
<feature type="compositionally biased region" description="Polar residues" evidence="3">
    <location>
        <begin position="16"/>
        <end position="30"/>
    </location>
</feature>
<sequence length="347" mass="37777">MYEQAEPVRSPFSRPDSGQISGPQPQSTPVHQGGHRGRVRHGNGADKRQEEEEAASHTYEGRATYTSADRTYPGEASGRGGLCSFIRSHRSCMAAGIAVLVAVGLAPMTFINKEEISRFSTAVGALKRDQDYISTTVDALKRDQDDISATVAALKRGHDDMSATVAALKHAQEDIITTVQGLKRDLYKEHNLTRALEQRLHEMTSCPNGYSTWNGICYKAFNTSKAFSDAAAACGEDGGTLAMPRGAGTNAFLIVLHNSVSDDQDFWFGLHDQYKEGSFQWVDGSALGMYNSWSPDEPNNSGGSEDCVAYAAGKNDKWNDDECTSPFYFICQAVPGDTVKRLSDHAQ</sequence>
<feature type="domain" description="C-type lectin" evidence="4">
    <location>
        <begin position="213"/>
        <end position="332"/>
    </location>
</feature>
<evidence type="ECO:0000256" key="2">
    <source>
        <dbReference type="ARBA" id="ARBA00023157"/>
    </source>
</evidence>
<proteinExistence type="predicted"/>
<dbReference type="CDD" id="cd00037">
    <property type="entry name" value="CLECT"/>
    <property type="match status" value="1"/>
</dbReference>
<reference evidence="5" key="1">
    <citation type="journal article" date="2008" name="Nature">
        <title>The amphioxus genome and the evolution of the chordate karyotype.</title>
        <authorList>
            <consortium name="US DOE Joint Genome Institute (JGI-PGF)"/>
            <person name="Putnam N.H."/>
            <person name="Butts T."/>
            <person name="Ferrier D.E.K."/>
            <person name="Furlong R.F."/>
            <person name="Hellsten U."/>
            <person name="Kawashima T."/>
            <person name="Robinson-Rechavi M."/>
            <person name="Shoguchi E."/>
            <person name="Terry A."/>
            <person name="Yu J.-K."/>
            <person name="Benito-Gutierrez E.L."/>
            <person name="Dubchak I."/>
            <person name="Garcia-Fernandez J."/>
            <person name="Gibson-Brown J.J."/>
            <person name="Grigoriev I.V."/>
            <person name="Horton A.C."/>
            <person name="de Jong P.J."/>
            <person name="Jurka J."/>
            <person name="Kapitonov V.V."/>
            <person name="Kohara Y."/>
            <person name="Kuroki Y."/>
            <person name="Lindquist E."/>
            <person name="Lucas S."/>
            <person name="Osoegawa K."/>
            <person name="Pennacchio L.A."/>
            <person name="Salamov A.A."/>
            <person name="Satou Y."/>
            <person name="Sauka-Spengler T."/>
            <person name="Schmutz J."/>
            <person name="Shin-I T."/>
            <person name="Toyoda A."/>
            <person name="Bronner-Fraser M."/>
            <person name="Fujiyama A."/>
            <person name="Holland L.Z."/>
            <person name="Holland P.W.H."/>
            <person name="Satoh N."/>
            <person name="Rokhsar D.S."/>
        </authorList>
    </citation>
    <scope>NUCLEOTIDE SEQUENCE [LARGE SCALE GENOMIC DNA]</scope>
    <source>
        <strain evidence="5">S238N-H82</strain>
        <tissue evidence="5">Testes</tissue>
    </source>
</reference>
<dbReference type="InterPro" id="IPR018378">
    <property type="entry name" value="C-type_lectin_CS"/>
</dbReference>
<evidence type="ECO:0000259" key="4">
    <source>
        <dbReference type="PROSITE" id="PS50041"/>
    </source>
</evidence>
<accession>C3ZFW1</accession>
<gene>
    <name evidence="5" type="ORF">BRAFLDRAFT_68911</name>
</gene>
<dbReference type="PANTHER" id="PTHR22799">
    <property type="entry name" value="TETRANECTIN-RELATED"/>
    <property type="match status" value="1"/>
</dbReference>
<dbReference type="GO" id="GO:0030246">
    <property type="term" value="F:carbohydrate binding"/>
    <property type="evidence" value="ECO:0007669"/>
    <property type="project" value="UniProtKB-KW"/>
</dbReference>
<dbReference type="Pfam" id="PF00059">
    <property type="entry name" value="Lectin_C"/>
    <property type="match status" value="1"/>
</dbReference>
<organism>
    <name type="scientific">Branchiostoma floridae</name>
    <name type="common">Florida lancelet</name>
    <name type="synonym">Amphioxus</name>
    <dbReference type="NCBI Taxonomy" id="7739"/>
    <lineage>
        <taxon>Eukaryota</taxon>
        <taxon>Metazoa</taxon>
        <taxon>Chordata</taxon>
        <taxon>Cephalochordata</taxon>
        <taxon>Leptocardii</taxon>
        <taxon>Amphioxiformes</taxon>
        <taxon>Branchiostomatidae</taxon>
        <taxon>Branchiostoma</taxon>
    </lineage>
</organism>
<protein>
    <recommendedName>
        <fullName evidence="4">C-type lectin domain-containing protein</fullName>
    </recommendedName>
</protein>
<evidence type="ECO:0000313" key="5">
    <source>
        <dbReference type="EMBL" id="EEN48599.1"/>
    </source>
</evidence>
<feature type="region of interest" description="Disordered" evidence="3">
    <location>
        <begin position="1"/>
        <end position="73"/>
    </location>
</feature>
<dbReference type="FunFam" id="3.10.100.10:FF:000103">
    <property type="entry name" value="Uncharacterized protein"/>
    <property type="match status" value="1"/>
</dbReference>